<dbReference type="PANTHER" id="PTHR43463:SF1">
    <property type="entry name" value="NICOTINATE-NUCLEOTIDE--DIMETHYLBENZIMIDAZOLE PHOSPHORIBOSYLTRANSFERASE"/>
    <property type="match status" value="1"/>
</dbReference>
<dbReference type="Pfam" id="PF02277">
    <property type="entry name" value="DBI_PRT"/>
    <property type="match status" value="1"/>
</dbReference>
<reference evidence="1 2" key="1">
    <citation type="submission" date="2015-12" db="EMBL/GenBank/DDBJ databases">
        <title>Genome sequence of Oceanibaculum pacificum MCCC 1A02656.</title>
        <authorList>
            <person name="Lu L."/>
            <person name="Lai Q."/>
            <person name="Shao Z."/>
            <person name="Qian P."/>
        </authorList>
    </citation>
    <scope>NUCLEOTIDE SEQUENCE [LARGE SCALE GENOMIC DNA]</scope>
    <source>
        <strain evidence="1 2">MCCC 1A02656</strain>
    </source>
</reference>
<organism evidence="1 2">
    <name type="scientific">Oceanibaculum pacificum</name>
    <dbReference type="NCBI Taxonomy" id="580166"/>
    <lineage>
        <taxon>Bacteria</taxon>
        <taxon>Pseudomonadati</taxon>
        <taxon>Pseudomonadota</taxon>
        <taxon>Alphaproteobacteria</taxon>
        <taxon>Rhodospirillales</taxon>
        <taxon>Oceanibaculaceae</taxon>
        <taxon>Oceanibaculum</taxon>
    </lineage>
</organism>
<protein>
    <submittedName>
        <fullName evidence="1">Uncharacterized protein</fullName>
    </submittedName>
</protein>
<sequence>MAPSDTDMEPNFSEIRRMLDELPPADRAAEAAAGTAAGEGMGMLSGLARFLAAWQGRATPQLNHPRICVFAASQGVAAGLGVDPSALTEASVKRFLDGDTPLNRLVDTLDADLRVYELSVEVPTENIAAQPAMSEADCARAMTYGMIAVEPGIDVLALAGVSGEAKLPAAALASLLLGGTARDWLGADAGSARLALVDQAVALHAGAKADPLEALRRLGGLDIAAMAGAILACRFARTPVLIDGVEGLAAAAVLRALRPTAIEHCLLAHASGDAGARALADRLGLTPLLDLGLSTGDGIGSAIAINLLRAAVACQAEAARLN</sequence>
<dbReference type="EMBL" id="LPXN01000001">
    <property type="protein sequence ID" value="KZD12789.1"/>
    <property type="molecule type" value="Genomic_DNA"/>
</dbReference>
<dbReference type="Gene3D" id="3.40.50.10210">
    <property type="match status" value="1"/>
</dbReference>
<dbReference type="SUPFAM" id="SSF52733">
    <property type="entry name" value="Nicotinate mononucleotide:5,6-dimethylbenzimidazole phosphoribosyltransferase (CobT)"/>
    <property type="match status" value="1"/>
</dbReference>
<dbReference type="Proteomes" id="UP000076400">
    <property type="component" value="Unassembled WGS sequence"/>
</dbReference>
<comment type="caution">
    <text evidence="1">The sequence shown here is derived from an EMBL/GenBank/DDBJ whole genome shotgun (WGS) entry which is preliminary data.</text>
</comment>
<evidence type="ECO:0000313" key="1">
    <source>
        <dbReference type="EMBL" id="KZD12789.1"/>
    </source>
</evidence>
<keyword evidence="2" id="KW-1185">Reference proteome</keyword>
<evidence type="ECO:0000313" key="2">
    <source>
        <dbReference type="Proteomes" id="UP000076400"/>
    </source>
</evidence>
<accession>A0A154WH41</accession>
<dbReference type="CDD" id="cd02439">
    <property type="entry name" value="DMB-PRT_CobT"/>
    <property type="match status" value="1"/>
</dbReference>
<proteinExistence type="predicted"/>
<gene>
    <name evidence="1" type="ORF">AUP43_00150</name>
</gene>
<name>A0A154WH41_9PROT</name>
<dbReference type="PANTHER" id="PTHR43463">
    <property type="entry name" value="NICOTINATE-NUCLEOTIDE--DIMETHYLBENZIMIDAZOLE PHOSPHORIBOSYLTRANSFERASE"/>
    <property type="match status" value="1"/>
</dbReference>
<dbReference type="STRING" id="580166.AUP43_00150"/>
<dbReference type="AlphaFoldDB" id="A0A154WH41"/>
<dbReference type="RefSeq" id="WP_067550916.1">
    <property type="nucleotide sequence ID" value="NZ_LPXN01000001.1"/>
</dbReference>
<dbReference type="InterPro" id="IPR003200">
    <property type="entry name" value="Nict_dMeBzImd_PRibTrfase"/>
</dbReference>
<dbReference type="GO" id="GO:0008939">
    <property type="term" value="F:nicotinate-nucleotide-dimethylbenzimidazole phosphoribosyltransferase activity"/>
    <property type="evidence" value="ECO:0007669"/>
    <property type="project" value="InterPro"/>
</dbReference>
<dbReference type="InterPro" id="IPR036087">
    <property type="entry name" value="Nict_dMeBzImd_PRibTrfase_sf"/>
</dbReference>